<feature type="transmembrane region" description="Helical" evidence="7">
    <location>
        <begin position="60"/>
        <end position="82"/>
    </location>
</feature>
<feature type="transmembrane region" description="Helical" evidence="7">
    <location>
        <begin position="6"/>
        <end position="39"/>
    </location>
</feature>
<keyword evidence="5 7" id="KW-1133">Transmembrane helix</keyword>
<keyword evidence="6 7" id="KW-0472">Membrane</keyword>
<reference evidence="9 10" key="1">
    <citation type="submission" date="2016-10" db="EMBL/GenBank/DDBJ databases">
        <authorList>
            <person name="de Groot N.N."/>
        </authorList>
    </citation>
    <scope>NUCLEOTIDE SEQUENCE [LARGE SCALE GENOMIC DNA]</scope>
    <source>
        <strain evidence="9 10">CGMCC 1.11030</strain>
    </source>
</reference>
<feature type="transmembrane region" description="Helical" evidence="7">
    <location>
        <begin position="102"/>
        <end position="130"/>
    </location>
</feature>
<proteinExistence type="inferred from homology"/>
<evidence type="ECO:0000256" key="5">
    <source>
        <dbReference type="ARBA" id="ARBA00022989"/>
    </source>
</evidence>
<keyword evidence="2" id="KW-1003">Cell membrane</keyword>
<protein>
    <recommendedName>
        <fullName evidence="7">TRAP transporter large permease protein</fullName>
    </recommendedName>
</protein>
<dbReference type="GO" id="GO:0022857">
    <property type="term" value="F:transmembrane transporter activity"/>
    <property type="evidence" value="ECO:0007669"/>
    <property type="project" value="UniProtKB-UniRule"/>
</dbReference>
<dbReference type="STRING" id="1114924.SAMN05216258_10510"/>
<evidence type="ECO:0000256" key="4">
    <source>
        <dbReference type="ARBA" id="ARBA00022692"/>
    </source>
</evidence>
<accession>A0A1I3G7L6</accession>
<dbReference type="InterPro" id="IPR010656">
    <property type="entry name" value="DctM"/>
</dbReference>
<evidence type="ECO:0000256" key="6">
    <source>
        <dbReference type="ARBA" id="ARBA00023136"/>
    </source>
</evidence>
<evidence type="ECO:0000313" key="9">
    <source>
        <dbReference type="EMBL" id="SFI19488.1"/>
    </source>
</evidence>
<dbReference type="GO" id="GO:0005886">
    <property type="term" value="C:plasma membrane"/>
    <property type="evidence" value="ECO:0007669"/>
    <property type="project" value="UniProtKB-SubCell"/>
</dbReference>
<dbReference type="Proteomes" id="UP000199377">
    <property type="component" value="Unassembled WGS sequence"/>
</dbReference>
<feature type="transmembrane region" description="Helical" evidence="7">
    <location>
        <begin position="405"/>
        <end position="430"/>
    </location>
</feature>
<dbReference type="PANTHER" id="PTHR33362:SF5">
    <property type="entry name" value="C4-DICARBOXYLATE TRAP TRANSPORTER LARGE PERMEASE PROTEIN DCTM"/>
    <property type="match status" value="1"/>
</dbReference>
<feature type="transmembrane region" description="Helical" evidence="7">
    <location>
        <begin position="174"/>
        <end position="202"/>
    </location>
</feature>
<evidence type="ECO:0000256" key="2">
    <source>
        <dbReference type="ARBA" id="ARBA00022475"/>
    </source>
</evidence>
<comment type="subcellular location">
    <subcellularLocation>
        <location evidence="1 7">Cell inner membrane</location>
        <topology evidence="1 7">Multi-pass membrane protein</topology>
    </subcellularLocation>
</comment>
<comment type="caution">
    <text evidence="7">Lacks conserved residue(s) required for the propagation of feature annotation.</text>
</comment>
<evidence type="ECO:0000259" key="8">
    <source>
        <dbReference type="Pfam" id="PF06808"/>
    </source>
</evidence>
<name>A0A1I3G7L6_9RHOB</name>
<comment type="subunit">
    <text evidence="7">The complex comprises the extracytoplasmic solute receptor protein and the two transmembrane proteins.</text>
</comment>
<comment type="similarity">
    <text evidence="7">Belongs to the TRAP transporter large permease family.</text>
</comment>
<keyword evidence="10" id="KW-1185">Reference proteome</keyword>
<feature type="transmembrane region" description="Helical" evidence="7">
    <location>
        <begin position="223"/>
        <end position="242"/>
    </location>
</feature>
<dbReference type="PANTHER" id="PTHR33362">
    <property type="entry name" value="SIALIC ACID TRAP TRANSPORTER PERMEASE PROTEIN SIAT-RELATED"/>
    <property type="match status" value="1"/>
</dbReference>
<keyword evidence="4 7" id="KW-0812">Transmembrane</keyword>
<evidence type="ECO:0000256" key="1">
    <source>
        <dbReference type="ARBA" id="ARBA00004429"/>
    </source>
</evidence>
<comment type="function">
    <text evidence="7">Part of the tripartite ATP-independent periplasmic (TRAP) transport system.</text>
</comment>
<gene>
    <name evidence="9" type="ORF">SAMN05216258_10510</name>
</gene>
<evidence type="ECO:0000313" key="10">
    <source>
        <dbReference type="Proteomes" id="UP000199377"/>
    </source>
</evidence>
<dbReference type="EMBL" id="FOQH01000005">
    <property type="protein sequence ID" value="SFI19488.1"/>
    <property type="molecule type" value="Genomic_DNA"/>
</dbReference>
<feature type="transmembrane region" description="Helical" evidence="7">
    <location>
        <begin position="277"/>
        <end position="298"/>
    </location>
</feature>
<keyword evidence="3 7" id="KW-0997">Cell inner membrane</keyword>
<dbReference type="AlphaFoldDB" id="A0A1I3G7L6"/>
<dbReference type="Pfam" id="PF06808">
    <property type="entry name" value="DctM"/>
    <property type="match status" value="1"/>
</dbReference>
<feature type="transmembrane region" description="Helical" evidence="7">
    <location>
        <begin position="142"/>
        <end position="168"/>
    </location>
</feature>
<feature type="domain" description="TRAP C4-dicarboxylate transport system permease DctM subunit" evidence="8">
    <location>
        <begin position="12"/>
        <end position="429"/>
    </location>
</feature>
<sequence>MSNVEIGLASILLILVLIQTGMHVSICLMAVSFLGVWLVKGRIAVAGALLGQAALDSVARYSFGVIPLFVLMGVLVGVSGMGRDVFDVAGQAFRRLRGGLGIATVFANAVFAAVNGTSIASASVFTRIAVPELIRQGYTPRFSVGVVAGSSVLGMLIPPSLLLILFGILSESSIGALFTAGILPGLLLALLYALLILGLATFAPRFVGRPSNADLRIMGRAEMATRSLPVLALIVLVLGGIYGGVFTPTEAGAVGALGALVIALVKRRLTARGFWEMLVETGHVTASITFLIIGAHMYSRLLALTGLPRAMNGLLEGLNLGLDGVLILYLVMIVLLGTILDSASILLILLPLMLPVIETFGVDLVWFGIVTIIAVEIGLLTPPLGVACFVIKSNLEDRTITLGDIFIGAAPFALTMVLAMALVFAFPWLATALL</sequence>
<dbReference type="OrthoDB" id="9790209at2"/>
<evidence type="ECO:0000256" key="3">
    <source>
        <dbReference type="ARBA" id="ARBA00022519"/>
    </source>
</evidence>
<evidence type="ECO:0000256" key="7">
    <source>
        <dbReference type="RuleBase" id="RU369079"/>
    </source>
</evidence>
<dbReference type="RefSeq" id="WP_092859868.1">
    <property type="nucleotide sequence ID" value="NZ_FOQH01000005.1"/>
</dbReference>
<dbReference type="PIRSF" id="PIRSF006066">
    <property type="entry name" value="HI0050"/>
    <property type="match status" value="1"/>
</dbReference>
<feature type="transmembrane region" description="Helical" evidence="7">
    <location>
        <begin position="248"/>
        <end position="265"/>
    </location>
</feature>
<feature type="transmembrane region" description="Helical" evidence="7">
    <location>
        <begin position="364"/>
        <end position="385"/>
    </location>
</feature>
<dbReference type="NCBIfam" id="TIGR00786">
    <property type="entry name" value="dctM"/>
    <property type="match status" value="1"/>
</dbReference>
<keyword evidence="7" id="KW-0813">Transport</keyword>
<organism evidence="9 10">
    <name type="scientific">Albimonas pacifica</name>
    <dbReference type="NCBI Taxonomy" id="1114924"/>
    <lineage>
        <taxon>Bacteria</taxon>
        <taxon>Pseudomonadati</taxon>
        <taxon>Pseudomonadota</taxon>
        <taxon>Alphaproteobacteria</taxon>
        <taxon>Rhodobacterales</taxon>
        <taxon>Paracoccaceae</taxon>
        <taxon>Albimonas</taxon>
    </lineage>
</organism>
<dbReference type="InterPro" id="IPR004681">
    <property type="entry name" value="TRAP_DctM"/>
</dbReference>